<name>A0AAD6G9I1_9EURO</name>
<gene>
    <name evidence="3" type="ORF">N7494_011821</name>
</gene>
<dbReference type="EMBL" id="JAQIZZ010000008">
    <property type="protein sequence ID" value="KAJ5525171.1"/>
    <property type="molecule type" value="Genomic_DNA"/>
</dbReference>
<protein>
    <submittedName>
        <fullName evidence="3">Uncharacterized protein</fullName>
    </submittedName>
</protein>
<feature type="transmembrane region" description="Helical" evidence="2">
    <location>
        <begin position="192"/>
        <end position="216"/>
    </location>
</feature>
<dbReference type="Proteomes" id="UP001220324">
    <property type="component" value="Unassembled WGS sequence"/>
</dbReference>
<accession>A0AAD6G9I1</accession>
<organism evidence="3 4">
    <name type="scientific">Penicillium frequentans</name>
    <dbReference type="NCBI Taxonomy" id="3151616"/>
    <lineage>
        <taxon>Eukaryota</taxon>
        <taxon>Fungi</taxon>
        <taxon>Dikarya</taxon>
        <taxon>Ascomycota</taxon>
        <taxon>Pezizomycotina</taxon>
        <taxon>Eurotiomycetes</taxon>
        <taxon>Eurotiomycetidae</taxon>
        <taxon>Eurotiales</taxon>
        <taxon>Aspergillaceae</taxon>
        <taxon>Penicillium</taxon>
    </lineage>
</organism>
<keyword evidence="2" id="KW-0472">Membrane</keyword>
<keyword evidence="4" id="KW-1185">Reference proteome</keyword>
<reference evidence="3 4" key="1">
    <citation type="journal article" date="2023" name="IMA Fungus">
        <title>Comparative genomic study of the Penicillium genus elucidates a diverse pangenome and 15 lateral gene transfer events.</title>
        <authorList>
            <person name="Petersen C."/>
            <person name="Sorensen T."/>
            <person name="Nielsen M.R."/>
            <person name="Sondergaard T.E."/>
            <person name="Sorensen J.L."/>
            <person name="Fitzpatrick D.A."/>
            <person name="Frisvad J.C."/>
            <person name="Nielsen K.L."/>
        </authorList>
    </citation>
    <scope>NUCLEOTIDE SEQUENCE [LARGE SCALE GENOMIC DNA]</scope>
    <source>
        <strain evidence="3 4">IBT 35679</strain>
    </source>
</reference>
<evidence type="ECO:0000256" key="2">
    <source>
        <dbReference type="SAM" id="Phobius"/>
    </source>
</evidence>
<dbReference type="AlphaFoldDB" id="A0AAD6G9I1"/>
<comment type="caution">
    <text evidence="3">The sequence shown here is derived from an EMBL/GenBank/DDBJ whole genome shotgun (WGS) entry which is preliminary data.</text>
</comment>
<dbReference type="CDD" id="cd12087">
    <property type="entry name" value="TM_EGFR-like"/>
    <property type="match status" value="1"/>
</dbReference>
<keyword evidence="2" id="KW-1133">Transmembrane helix</keyword>
<evidence type="ECO:0000256" key="1">
    <source>
        <dbReference type="SAM" id="MobiDB-lite"/>
    </source>
</evidence>
<proteinExistence type="predicted"/>
<feature type="region of interest" description="Disordered" evidence="1">
    <location>
        <begin position="250"/>
        <end position="299"/>
    </location>
</feature>
<keyword evidence="2" id="KW-0812">Transmembrane</keyword>
<evidence type="ECO:0000313" key="4">
    <source>
        <dbReference type="Proteomes" id="UP001220324"/>
    </source>
</evidence>
<evidence type="ECO:0000313" key="3">
    <source>
        <dbReference type="EMBL" id="KAJ5525171.1"/>
    </source>
</evidence>
<sequence>MAGAESTATSTTTIHLMERLITENMTLLEGSVISADATATTLELDCQSSAYSICTSSGMLWPQTVTVGPSIQGMNFDITTYYGSTLWIVSGNASCVVTNSSMGADCVITTSSWYSAGTTVNSSSVDGASITLEPTLAFATIPVVSGLDKLAATTTTDASPASTATATSAPNTAAATATNSSTASSSSSSSNAWIAGPVVGAIAGIALVGALAFWYFRRIRKSTGDTEGANSTGAAGATGAAAWDGRRELQGNYEPPELQSNAPPSELHADATKAELPATQLDFDKKREMETQHAAHELP</sequence>
<feature type="compositionally biased region" description="Basic and acidic residues" evidence="1">
    <location>
        <begin position="282"/>
        <end position="299"/>
    </location>
</feature>